<reference evidence="2 3" key="1">
    <citation type="submission" date="2014-04" db="EMBL/GenBank/DDBJ databases">
        <authorList>
            <consortium name="DOE Joint Genome Institute"/>
            <person name="Kuo A."/>
            <person name="Kohler A."/>
            <person name="Jargeat P."/>
            <person name="Nagy L.G."/>
            <person name="Floudas D."/>
            <person name="Copeland A."/>
            <person name="Barry K.W."/>
            <person name="Cichocki N."/>
            <person name="Veneault-Fourrey C."/>
            <person name="LaButti K."/>
            <person name="Lindquist E.A."/>
            <person name="Lipzen A."/>
            <person name="Lundell T."/>
            <person name="Morin E."/>
            <person name="Murat C."/>
            <person name="Sun H."/>
            <person name="Tunlid A."/>
            <person name="Henrissat B."/>
            <person name="Grigoriev I.V."/>
            <person name="Hibbett D.S."/>
            <person name="Martin F."/>
            <person name="Nordberg H.P."/>
            <person name="Cantor M.N."/>
            <person name="Hua S.X."/>
        </authorList>
    </citation>
    <scope>NUCLEOTIDE SEQUENCE [LARGE SCALE GENOMIC DNA]</scope>
    <source>
        <strain evidence="2 3">Ve08.2h10</strain>
    </source>
</reference>
<dbReference type="EMBL" id="KN825410">
    <property type="protein sequence ID" value="KIK91244.1"/>
    <property type="molecule type" value="Genomic_DNA"/>
</dbReference>
<organism evidence="2 3">
    <name type="scientific">Paxillus rubicundulus Ve08.2h10</name>
    <dbReference type="NCBI Taxonomy" id="930991"/>
    <lineage>
        <taxon>Eukaryota</taxon>
        <taxon>Fungi</taxon>
        <taxon>Dikarya</taxon>
        <taxon>Basidiomycota</taxon>
        <taxon>Agaricomycotina</taxon>
        <taxon>Agaricomycetes</taxon>
        <taxon>Agaricomycetidae</taxon>
        <taxon>Boletales</taxon>
        <taxon>Paxilineae</taxon>
        <taxon>Paxillaceae</taxon>
        <taxon>Paxillus</taxon>
    </lineage>
</organism>
<dbReference type="Proteomes" id="UP000054538">
    <property type="component" value="Unassembled WGS sequence"/>
</dbReference>
<evidence type="ECO:0000313" key="3">
    <source>
        <dbReference type="Proteomes" id="UP000054538"/>
    </source>
</evidence>
<dbReference type="InParanoid" id="A0A0D0DXR5"/>
<sequence length="214" mass="23464">MAPTWGIRLKQGSFPYVQKTNVAAETLDSMPSSPVPFIATSGLVTFQHDLKARISSSPLLKMPLTMRPFMKKRLSMPFSLKRRSTTTISSHSSSSSVLSSNSHPATSSAATVSDVVDPVTMTHMATVSPRQTPVGITPNIGAKILDRFWPEEENLSKESYPKAGCSRQFMALSPPPHHRRVAHAFTPPHGIPFSDEFPSRSSPEHNPGPLRFPF</sequence>
<dbReference type="AlphaFoldDB" id="A0A0D0DXR5"/>
<keyword evidence="3" id="KW-1185">Reference proteome</keyword>
<feature type="compositionally biased region" description="Low complexity" evidence="1">
    <location>
        <begin position="85"/>
        <end position="102"/>
    </location>
</feature>
<dbReference type="OrthoDB" id="2633486at2759"/>
<proteinExistence type="predicted"/>
<dbReference type="HOGENOM" id="CLU_1289317_0_0_1"/>
<gene>
    <name evidence="2" type="ORF">PAXRUDRAFT_831002</name>
</gene>
<protein>
    <submittedName>
        <fullName evidence="2">Uncharacterized protein</fullName>
    </submittedName>
</protein>
<feature type="region of interest" description="Disordered" evidence="1">
    <location>
        <begin position="81"/>
        <end position="111"/>
    </location>
</feature>
<evidence type="ECO:0000256" key="1">
    <source>
        <dbReference type="SAM" id="MobiDB-lite"/>
    </source>
</evidence>
<reference evidence="3" key="2">
    <citation type="submission" date="2015-01" db="EMBL/GenBank/DDBJ databases">
        <title>Evolutionary Origins and Diversification of the Mycorrhizal Mutualists.</title>
        <authorList>
            <consortium name="DOE Joint Genome Institute"/>
            <consortium name="Mycorrhizal Genomics Consortium"/>
            <person name="Kohler A."/>
            <person name="Kuo A."/>
            <person name="Nagy L.G."/>
            <person name="Floudas D."/>
            <person name="Copeland A."/>
            <person name="Barry K.W."/>
            <person name="Cichocki N."/>
            <person name="Veneault-Fourrey C."/>
            <person name="LaButti K."/>
            <person name="Lindquist E.A."/>
            <person name="Lipzen A."/>
            <person name="Lundell T."/>
            <person name="Morin E."/>
            <person name="Murat C."/>
            <person name="Riley R."/>
            <person name="Ohm R."/>
            <person name="Sun H."/>
            <person name="Tunlid A."/>
            <person name="Henrissat B."/>
            <person name="Grigoriev I.V."/>
            <person name="Hibbett D.S."/>
            <person name="Martin F."/>
        </authorList>
    </citation>
    <scope>NUCLEOTIDE SEQUENCE [LARGE SCALE GENOMIC DNA]</scope>
    <source>
        <strain evidence="3">Ve08.2h10</strain>
    </source>
</reference>
<name>A0A0D0DXR5_9AGAM</name>
<evidence type="ECO:0000313" key="2">
    <source>
        <dbReference type="EMBL" id="KIK91244.1"/>
    </source>
</evidence>
<feature type="region of interest" description="Disordered" evidence="1">
    <location>
        <begin position="192"/>
        <end position="214"/>
    </location>
</feature>
<accession>A0A0D0DXR5</accession>